<evidence type="ECO:0000313" key="1">
    <source>
        <dbReference type="EMBL" id="SFD64579.1"/>
    </source>
</evidence>
<keyword evidence="2" id="KW-1185">Reference proteome</keyword>
<name>A0A1I1U1E2_9BACT</name>
<dbReference type="RefSeq" id="WP_096329396.1">
    <property type="nucleotide sequence ID" value="NZ_FOMX01000003.1"/>
</dbReference>
<organism evidence="1 2">
    <name type="scientific">Nannocystis exedens</name>
    <dbReference type="NCBI Taxonomy" id="54"/>
    <lineage>
        <taxon>Bacteria</taxon>
        <taxon>Pseudomonadati</taxon>
        <taxon>Myxococcota</taxon>
        <taxon>Polyangia</taxon>
        <taxon>Nannocystales</taxon>
        <taxon>Nannocystaceae</taxon>
        <taxon>Nannocystis</taxon>
    </lineage>
</organism>
<reference evidence="2" key="1">
    <citation type="submission" date="2016-10" db="EMBL/GenBank/DDBJ databases">
        <authorList>
            <person name="Varghese N."/>
            <person name="Submissions S."/>
        </authorList>
    </citation>
    <scope>NUCLEOTIDE SEQUENCE [LARGE SCALE GENOMIC DNA]</scope>
    <source>
        <strain evidence="2">ATCC 25963</strain>
    </source>
</reference>
<dbReference type="AlphaFoldDB" id="A0A1I1U1E2"/>
<proteinExistence type="predicted"/>
<protein>
    <submittedName>
        <fullName evidence="1">Uncharacterized protein</fullName>
    </submittedName>
</protein>
<evidence type="ECO:0000313" key="2">
    <source>
        <dbReference type="Proteomes" id="UP000199400"/>
    </source>
</evidence>
<gene>
    <name evidence="1" type="ORF">SAMN02745121_00885</name>
</gene>
<accession>A0A1I1U1E2</accession>
<dbReference type="Proteomes" id="UP000199400">
    <property type="component" value="Unassembled WGS sequence"/>
</dbReference>
<dbReference type="EMBL" id="FOMX01000003">
    <property type="protein sequence ID" value="SFD64579.1"/>
    <property type="molecule type" value="Genomic_DNA"/>
</dbReference>
<sequence length="194" mass="20976">MSAVHYRVEFAGPRFITVDRLGDPPGWSLRVDATEGLESLLPRGWVRALGDDLVLLFTEGEHARTGAAYHHKIHRLTRDGRLLWSLRARPVGDPVLHGGYLLLPAAPVAPRTPEDDVPPLHLQVRDPETGALLASFPIQAPTVLRSAYRHAARALGARLSPGPHGVHVAVSAWFTGPFAPPRGAGAFDVLLALD</sequence>